<name>A0A0H3FSY9_KLEAK</name>
<dbReference type="NCBIfam" id="TIGR01414">
    <property type="entry name" value="autotrans_barl"/>
    <property type="match status" value="1"/>
</dbReference>
<organism evidence="5 6">
    <name type="scientific">Klebsiella aerogenes (strain ATCC 13048 / DSM 30053 / CCUG 1429 / JCM 1235 / KCTC 2190 / NBRC 13534 / NCIMB 10102 / NCTC 10006 / CDC 819-56)</name>
    <name type="common">Enterobacter aerogenes</name>
    <dbReference type="NCBI Taxonomy" id="1028307"/>
    <lineage>
        <taxon>Bacteria</taxon>
        <taxon>Pseudomonadati</taxon>
        <taxon>Pseudomonadota</taxon>
        <taxon>Gammaproteobacteria</taxon>
        <taxon>Enterobacterales</taxon>
        <taxon>Enterobacteriaceae</taxon>
        <taxon>Klebsiella/Raoultella group</taxon>
        <taxon>Klebsiella</taxon>
    </lineage>
</organism>
<evidence type="ECO:0000259" key="4">
    <source>
        <dbReference type="PROSITE" id="PS51208"/>
    </source>
</evidence>
<dbReference type="InterPro" id="IPR024973">
    <property type="entry name" value="ESPR"/>
</dbReference>
<dbReference type="KEGG" id="eae:EAE_13205"/>
<dbReference type="PROSITE" id="PS51208">
    <property type="entry name" value="AUTOTRANSPORTER"/>
    <property type="match status" value="1"/>
</dbReference>
<keyword evidence="3" id="KW-0472">Membrane</keyword>
<dbReference type="Gene3D" id="2.40.128.130">
    <property type="entry name" value="Autotransporter beta-domain"/>
    <property type="match status" value="1"/>
</dbReference>
<feature type="compositionally biased region" description="Basic and acidic residues" evidence="2">
    <location>
        <begin position="1923"/>
        <end position="1933"/>
    </location>
</feature>
<dbReference type="InterPro" id="IPR036709">
    <property type="entry name" value="Autotransporte_beta_dom_sf"/>
</dbReference>
<gene>
    <name evidence="5" type="ordered locus">EAE_13205</name>
</gene>
<feature type="region of interest" description="Disordered" evidence="2">
    <location>
        <begin position="1897"/>
        <end position="1933"/>
    </location>
</feature>
<dbReference type="InterPro" id="IPR005546">
    <property type="entry name" value="Autotransporte_beta"/>
</dbReference>
<evidence type="ECO:0000256" key="1">
    <source>
        <dbReference type="ARBA" id="ARBA00023026"/>
    </source>
</evidence>
<feature type="transmembrane region" description="Helical" evidence="3">
    <location>
        <begin position="35"/>
        <end position="56"/>
    </location>
</feature>
<dbReference type="InterPro" id="IPR006315">
    <property type="entry name" value="OM_autotransptr_brl_dom"/>
</dbReference>
<dbReference type="Gene3D" id="2.160.20.20">
    <property type="match status" value="1"/>
</dbReference>
<evidence type="ECO:0000313" key="5">
    <source>
        <dbReference type="EMBL" id="AEG97555.1"/>
    </source>
</evidence>
<dbReference type="eggNOG" id="COG3468">
    <property type="taxonomic scope" value="Bacteria"/>
</dbReference>
<dbReference type="PANTHER" id="PTHR12338:SF5">
    <property type="entry name" value="ANTIGEN 43-RELATED"/>
    <property type="match status" value="1"/>
</dbReference>
<dbReference type="GeneID" id="93310820"/>
<dbReference type="RefSeq" id="WP_015704642.1">
    <property type="nucleotide sequence ID" value="NC_015663.1"/>
</dbReference>
<proteinExistence type="predicted"/>
<dbReference type="Pfam" id="PF03797">
    <property type="entry name" value="Autotransporter"/>
    <property type="match status" value="1"/>
</dbReference>
<dbReference type="PATRIC" id="fig|1028307.3.peg.2636"/>
<dbReference type="InterPro" id="IPR012332">
    <property type="entry name" value="Autotransporter_pectin_lyase_C"/>
</dbReference>
<dbReference type="PANTHER" id="PTHR12338">
    <property type="entry name" value="AUTOTRANSPORTER"/>
    <property type="match status" value="1"/>
</dbReference>
<dbReference type="InterPro" id="IPR050909">
    <property type="entry name" value="Bact_Autotransporter_VF"/>
</dbReference>
<evidence type="ECO:0000313" key="6">
    <source>
        <dbReference type="Proteomes" id="UP000008881"/>
    </source>
</evidence>
<dbReference type="Pfam" id="PF13018">
    <property type="entry name" value="ESPR"/>
    <property type="match status" value="1"/>
</dbReference>
<dbReference type="InterPro" id="IPR043990">
    <property type="entry name" value="AC_1"/>
</dbReference>
<dbReference type="EMBL" id="CP002824">
    <property type="protein sequence ID" value="AEG97555.1"/>
    <property type="molecule type" value="Genomic_DNA"/>
</dbReference>
<dbReference type="SUPFAM" id="SSF51126">
    <property type="entry name" value="Pectin lyase-like"/>
    <property type="match status" value="1"/>
</dbReference>
<keyword evidence="3" id="KW-0812">Transmembrane</keyword>
<protein>
    <recommendedName>
        <fullName evidence="4">Autotransporter domain-containing protein</fullName>
    </recommendedName>
</protein>
<dbReference type="HOGENOM" id="CLU_000424_0_0_6"/>
<evidence type="ECO:0000256" key="2">
    <source>
        <dbReference type="SAM" id="MobiDB-lite"/>
    </source>
</evidence>
<dbReference type="Proteomes" id="UP000008881">
    <property type="component" value="Chromosome"/>
</dbReference>
<dbReference type="eggNOG" id="COG2911">
    <property type="taxonomic scope" value="Bacteria"/>
</dbReference>
<accession>A0A0H3FSY9</accession>
<dbReference type="Pfam" id="PF18883">
    <property type="entry name" value="AC_1"/>
    <property type="match status" value="1"/>
</dbReference>
<dbReference type="SUPFAM" id="SSF103515">
    <property type="entry name" value="Autotransporter"/>
    <property type="match status" value="1"/>
</dbReference>
<feature type="domain" description="Autotransporter" evidence="4">
    <location>
        <begin position="1968"/>
        <end position="2253"/>
    </location>
</feature>
<dbReference type="InterPro" id="IPR011050">
    <property type="entry name" value="Pectin_lyase_fold/virulence"/>
</dbReference>
<dbReference type="SMART" id="SM00869">
    <property type="entry name" value="Autotransporter"/>
    <property type="match status" value="1"/>
</dbReference>
<keyword evidence="1" id="KW-0843">Virulence</keyword>
<reference evidence="5 6" key="1">
    <citation type="journal article" date="2012" name="J. Bacteriol.">
        <title>Complete genome sequence of Enterobacter aerogenes KCTC 2190.</title>
        <authorList>
            <person name="Shin S.H."/>
            <person name="Kim S."/>
            <person name="Kim J.Y."/>
            <person name="Lee S."/>
            <person name="Um Y."/>
            <person name="Oh M.K."/>
            <person name="Kim Y.R."/>
            <person name="Lee J."/>
            <person name="Yang K.S."/>
        </authorList>
    </citation>
    <scope>NUCLEOTIDE SEQUENCE [LARGE SCALE GENOMIC DNA]</scope>
    <source>
        <strain evidence="5 6">KCTC 2190</strain>
    </source>
</reference>
<sequence>MNKSYKIIWNESLQDWVVAGEFAAGKKKTKTSRLIRAWAAGLLGSASLISSSAFAADREVTPFTPTSDTIVISGNDNLIQGSGKGFAELLGNDIGFRNISVKDAFEQGILTKGTEFVNAFNVQQGGLSDTTTVIDPVTGNKRTINVFDNDDMFTTSLADFTFANHYDVGPEGQYVDKFIYDISSDSTLNVDVGDKSSEWVNNPANFVNIIMKSSGTESKFTSAVYKVEDGGTLNYNGKTIVSLGNIASIGSTTPRSVAGFQVPVGGTIDSKIGSFTINNLDDIKAYNTALIKALQENRLSPADYESEFYKALTPGSIEAIDSVSAGDPVVQTINKNRVAYIYATGPGAKVNIADGANIQTFRSDASLVRVENGAQLTNSGDIGAFYSNITSGGYVISADNSSVHNMATGVIDAGTNQEVGAFNYNGQNMANLVQVGRITAITARDSDIINDGVINVTSPQSYAQQLGIQALGDSNVTNNGAINVASNTQTSSVLGNGVANIGVSLAGRGSDDRSVSMVNNGTISIGRSAQRNLTDVSEDVAVDWVGVTGVAVTNANFTNNGDITTGALTHGVTAIKSVGGTVNQAGTITINSAYSPEGKVPAQSIAMDVWVFSQAENSGTITLNGVNGVGMNVRERAEATNSGTIVVAQGIDGQSKTPNYGIVSQGKGAKATLTGNVDLTGDGAIGVYVKEGGVAAVDGGNVNFVSGVNQTGYVIHGADSSITNSHSVQSVSTDGSTLYRISGGAAYAAAGGDLTASGAGSTILLATGSNDENTVASNINTAGMTLRVNGQDATALRVEGGAEATIDASTNISLAQNGATAGIVRGGSTTITGEEGATGASVLNSAAVLNGDNVAVGALGYKVLTGGTLNHSGTIDLAAADSTGVLINGGTLNNTSSISVNGTAVDILGADSTVNNTGVITATDGRAAFRLSDGASLNLTGSGVTHATGSAHGILLDDGATGLTVKDATINMDPISTGNGIENKAEIAGIHLDNTTINAHNGAGVRTSASLAQSNSGVINVIGSGTGLLFQNADGSMTDNAYDMSQSQALVVNVNSAEGRGMTTNTSGDIKTGVSVNVNDASGGSALVIGGQTAHVEQSGLLASASATQVVDINNGHTTDFMNSGTIASMAADALVMNVDKQAVHFTNQANGNLTGAVNLLSGNNTVTLEHGSQAKTAFTTGAGDDLFELTNITAEENPVLFTTLDGGAGHNTLALNNSVYTLKDADKIQHMSDVELKNNSTFTLDHTQLDLTAADARWNIDSTSTLAMQDSTDLDFASHLQGDGLVTVDLGGQDHTFAFTDNNKADGFAGTVELTNSHFVLDGATTATNQALSDATLKLGEGSITDVAKGTQQIGGLAFNGGTAVFDTDTVGKSVSDAYITTTGNLDISGTGNVQVNTDSPVFNGPTMPDNAVNLLAQDDGDISLKLAGSTGSVSAYGGNLTLLDRNGKAVTDAVSSAVMQNGETVANATYDYRLTSGDNSDGLYINYGLTKVELLTSGDNALTLNAQGATGAAADLSAQVTGAGDLAIDGGAGNTVSLSNLANDYTGKTDVRSGTLLANNDNVLGQTSELHQAADTTVDLNGHSQSVGLLNTDAGATTDFNGGSLATANGGTVNGGLTGNGALAVNGGILTVNGANVQMNAANTIASGATVELNDIAGLGSAAIVDNGLLALNEGVQGLLSNSLTGSGDVDKNGSGLVTMTADAAQYTGTTNLNAGGLQLGSDGNDVMLASSTVNVAEGTQFGGFGGTAGDVNNRGTLTIGALDTSASAGHTFTIGQNLSNSGVINVSAPGATTAGNTLHVAGDYAGNGGTLNLNTQLGGDNSLTDKLVVDGNTSGTTQVAVTNAGGSGAKTLNGIEVVSVGGNSAGEFTQKGRIVAGAYDYTLARGQGGNAGNWYLTNNGETPVDPVNPDNGGDTPDNGGGDKPHTPDIRPEGKAYASNMQAANTLFNMTLHDRLGETHYVDALGQEQTTSLWLRQVGGHTRSNDGSGQNKTQANRYVAQLGGDIAQWSSDGADRFHLGIMAGYANQHSNTRNHRNGYSADGSVNGYSTGLYGTWFQDNEEKTGAYVDTWMLYNWFDNSVSSKGASSESYKSKGLTASVETGYTWKVGERNDHESYYVQPQAQVTWMGVKADDHKEQNGTVVQFGGDDNVQTRLGARFFIKGHNAKLDNGKDRTFEPFIEANWIHNTKDFTAGLDGVPVKVAGTRNIGELKTGVEAKLNKNVNLWGNIAQQIGDKGYSDTQAMVGFKVNF</sequence>
<keyword evidence="3" id="KW-1133">Transmembrane helix</keyword>
<keyword evidence="6" id="KW-1185">Reference proteome</keyword>
<dbReference type="OrthoDB" id="6053567at2"/>
<evidence type="ECO:0000256" key="3">
    <source>
        <dbReference type="SAM" id="Phobius"/>
    </source>
</evidence>
<dbReference type="CDD" id="cd01344">
    <property type="entry name" value="PL2_Passenger_AT"/>
    <property type="match status" value="1"/>
</dbReference>
<feature type="compositionally biased region" description="Low complexity" evidence="2">
    <location>
        <begin position="1908"/>
        <end position="1920"/>
    </location>
</feature>
<dbReference type="GO" id="GO:0019867">
    <property type="term" value="C:outer membrane"/>
    <property type="evidence" value="ECO:0007669"/>
    <property type="project" value="InterPro"/>
</dbReference>